<gene>
    <name evidence="2" type="ORF">GCM10009744_10910</name>
</gene>
<evidence type="ECO:0000259" key="1">
    <source>
        <dbReference type="PROSITE" id="PS51819"/>
    </source>
</evidence>
<comment type="caution">
    <text evidence="2">The sequence shown here is derived from an EMBL/GenBank/DDBJ whole genome shotgun (WGS) entry which is preliminary data.</text>
</comment>
<protein>
    <recommendedName>
        <fullName evidence="1">VOC domain-containing protein</fullName>
    </recommendedName>
</protein>
<dbReference type="SUPFAM" id="SSF55961">
    <property type="entry name" value="Bet v1-like"/>
    <property type="match status" value="1"/>
</dbReference>
<dbReference type="Proteomes" id="UP001501319">
    <property type="component" value="Unassembled WGS sequence"/>
</dbReference>
<name>A0ABN2F0T8_9ACTN</name>
<dbReference type="InterPro" id="IPR037523">
    <property type="entry name" value="VOC_core"/>
</dbReference>
<accession>A0ABN2F0T8</accession>
<dbReference type="SUPFAM" id="SSF54593">
    <property type="entry name" value="Glyoxalase/Bleomycin resistance protein/Dihydroxybiphenyl dioxygenase"/>
    <property type="match status" value="1"/>
</dbReference>
<dbReference type="RefSeq" id="WP_344109434.1">
    <property type="nucleotide sequence ID" value="NZ_BAAANE010000003.1"/>
</dbReference>
<evidence type="ECO:0000313" key="3">
    <source>
        <dbReference type="Proteomes" id="UP001501319"/>
    </source>
</evidence>
<keyword evidence="3" id="KW-1185">Reference proteome</keyword>
<dbReference type="Pfam" id="PF00903">
    <property type="entry name" value="Glyoxalase"/>
    <property type="match status" value="1"/>
</dbReference>
<dbReference type="PROSITE" id="PS51819">
    <property type="entry name" value="VOC"/>
    <property type="match status" value="1"/>
</dbReference>
<organism evidence="2 3">
    <name type="scientific">Kribbella alba</name>
    <dbReference type="NCBI Taxonomy" id="190197"/>
    <lineage>
        <taxon>Bacteria</taxon>
        <taxon>Bacillati</taxon>
        <taxon>Actinomycetota</taxon>
        <taxon>Actinomycetes</taxon>
        <taxon>Propionibacteriales</taxon>
        <taxon>Kribbellaceae</taxon>
        <taxon>Kribbella</taxon>
    </lineage>
</organism>
<dbReference type="InterPro" id="IPR023393">
    <property type="entry name" value="START-like_dom_sf"/>
</dbReference>
<dbReference type="EMBL" id="BAAANE010000003">
    <property type="protein sequence ID" value="GAA1625062.1"/>
    <property type="molecule type" value="Genomic_DNA"/>
</dbReference>
<dbReference type="Gene3D" id="3.30.530.20">
    <property type="match status" value="1"/>
</dbReference>
<feature type="domain" description="VOC" evidence="1">
    <location>
        <begin position="151"/>
        <end position="269"/>
    </location>
</feature>
<dbReference type="InterPro" id="IPR004360">
    <property type="entry name" value="Glyas_Fos-R_dOase_dom"/>
</dbReference>
<proteinExistence type="predicted"/>
<evidence type="ECO:0000313" key="2">
    <source>
        <dbReference type="EMBL" id="GAA1625062.1"/>
    </source>
</evidence>
<dbReference type="InterPro" id="IPR029068">
    <property type="entry name" value="Glyas_Bleomycin-R_OHBP_Dase"/>
</dbReference>
<reference evidence="2 3" key="1">
    <citation type="journal article" date="2019" name="Int. J. Syst. Evol. Microbiol.">
        <title>The Global Catalogue of Microorganisms (GCM) 10K type strain sequencing project: providing services to taxonomists for standard genome sequencing and annotation.</title>
        <authorList>
            <consortium name="The Broad Institute Genomics Platform"/>
            <consortium name="The Broad Institute Genome Sequencing Center for Infectious Disease"/>
            <person name="Wu L."/>
            <person name="Ma J."/>
        </authorList>
    </citation>
    <scope>NUCLEOTIDE SEQUENCE [LARGE SCALE GENOMIC DNA]</scope>
    <source>
        <strain evidence="2 3">JCM 14306</strain>
    </source>
</reference>
<dbReference type="Gene3D" id="3.30.720.110">
    <property type="match status" value="1"/>
</dbReference>
<sequence length="274" mass="31015">MTKQSASASVEVAADPATAFRIFTDEIDLWWVRGPINFFDAARAVGMQIEPGVGGRILEVYRPGSDTSDEDVLELGKITVWEPGSRLAYRSSVDDTDTEIRFEPFDGGTRVSVEQALVQGGKKAFYFWPNVIPWFAAWAARRESAERTPRELDRLNVALYYEDPTAAARWLHTVFGLDSWDRIPAVGEQPSWIELHVGISAILLFELKERAPEPRPVDHGVWIYVDDLDAHFARSSENGAKIVSEIRQHGYRCYEADDLEGHRWTFAQARPTMQ</sequence>